<dbReference type="PANTHER" id="PTHR12151:SF25">
    <property type="entry name" value="LINALOOL DEHYDRATASE_ISOMERASE DOMAIN-CONTAINING PROTEIN"/>
    <property type="match status" value="1"/>
</dbReference>
<comment type="caution">
    <text evidence="3">The sequence shown here is derived from an EMBL/GenBank/DDBJ whole genome shotgun (WGS) entry which is preliminary data.</text>
</comment>
<dbReference type="CDD" id="cd02968">
    <property type="entry name" value="SCO"/>
    <property type="match status" value="1"/>
</dbReference>
<dbReference type="EMBL" id="JPHD02000084">
    <property type="protein sequence ID" value="KGE51916.1"/>
    <property type="molecule type" value="Genomic_DNA"/>
</dbReference>
<dbReference type="AlphaFoldDB" id="A0A098PYT0"/>
<evidence type="ECO:0000313" key="3">
    <source>
        <dbReference type="EMBL" id="KGE51916.1"/>
    </source>
</evidence>
<organism evidence="3 4">
    <name type="scientific">Xanthomonas axonopodis pv. vasculorum</name>
    <dbReference type="NCBI Taxonomy" id="325777"/>
    <lineage>
        <taxon>Bacteria</taxon>
        <taxon>Pseudomonadati</taxon>
        <taxon>Pseudomonadota</taxon>
        <taxon>Gammaproteobacteria</taxon>
        <taxon>Lysobacterales</taxon>
        <taxon>Lysobacteraceae</taxon>
        <taxon>Xanthomonas</taxon>
    </lineage>
</organism>
<proteinExistence type="inferred from homology"/>
<dbReference type="InterPro" id="IPR036249">
    <property type="entry name" value="Thioredoxin-like_sf"/>
</dbReference>
<keyword evidence="2" id="KW-0186">Copper</keyword>
<dbReference type="RefSeq" id="WP_042822958.1">
    <property type="nucleotide sequence ID" value="NZ_CP053649.1"/>
</dbReference>
<dbReference type="Proteomes" id="UP000028012">
    <property type="component" value="Unassembled WGS sequence"/>
</dbReference>
<dbReference type="Pfam" id="PF02630">
    <property type="entry name" value="SCO1-SenC"/>
    <property type="match status" value="1"/>
</dbReference>
<comment type="similarity">
    <text evidence="1">Belongs to the SCO1/2 family.</text>
</comment>
<evidence type="ECO:0000313" key="4">
    <source>
        <dbReference type="Proteomes" id="UP000028012"/>
    </source>
</evidence>
<dbReference type="InterPro" id="IPR003782">
    <property type="entry name" value="SCO1/SenC"/>
</dbReference>
<protein>
    <submittedName>
        <fullName evidence="3">Uncharacterized protein</fullName>
    </submittedName>
</protein>
<dbReference type="STRING" id="325777.GW15_0211905"/>
<evidence type="ECO:0000256" key="2">
    <source>
        <dbReference type="ARBA" id="ARBA00023008"/>
    </source>
</evidence>
<dbReference type="PANTHER" id="PTHR12151">
    <property type="entry name" value="ELECTRON TRANSPORT PROTIN SCO1/SENC FAMILY MEMBER"/>
    <property type="match status" value="1"/>
</dbReference>
<dbReference type="InterPro" id="IPR013766">
    <property type="entry name" value="Thioredoxin_domain"/>
</dbReference>
<dbReference type="SUPFAM" id="SSF52833">
    <property type="entry name" value="Thioredoxin-like"/>
    <property type="match status" value="1"/>
</dbReference>
<dbReference type="Gene3D" id="3.40.30.10">
    <property type="entry name" value="Glutaredoxin"/>
    <property type="match status" value="1"/>
</dbReference>
<dbReference type="HOGENOM" id="CLU_050131_3_2_6"/>
<evidence type="ECO:0000256" key="1">
    <source>
        <dbReference type="ARBA" id="ARBA00010996"/>
    </source>
</evidence>
<gene>
    <name evidence="3" type="ORF">GW15_0211905</name>
</gene>
<dbReference type="PROSITE" id="PS51352">
    <property type="entry name" value="THIOREDOXIN_2"/>
    <property type="match status" value="1"/>
</dbReference>
<name>A0A098PYT0_9XANT</name>
<dbReference type="eggNOG" id="COG1999">
    <property type="taxonomic scope" value="Bacteria"/>
</dbReference>
<dbReference type="GeneID" id="58003790"/>
<accession>A0A098PYT0</accession>
<reference evidence="3 4" key="1">
    <citation type="submission" date="2014-09" db="EMBL/GenBank/DDBJ databases">
        <title>A draft genome sequence for Xanthomonas axonopodis pv. vasculorum NCPPB 900.</title>
        <authorList>
            <person name="Harrison J."/>
            <person name="Studholme D.J."/>
        </authorList>
    </citation>
    <scope>NUCLEOTIDE SEQUENCE [LARGE SCALE GENOMIC DNA]</scope>
    <source>
        <strain evidence="3 4">NCPPB 900</strain>
    </source>
</reference>
<sequence length="216" mass="23396">MFNRNTGIVLLVALAAGLGMLLGQRFLGGAPSSPWPPIKTITFYPQPRPLPQFSLRQSDGTQLVPGELKGHWTLVFLGFTFCPDVCPTTLTDLAVAQQQWESIPDGLRPRVLFVSVDPQRDPPARLGEYAHAFHKDTLAATADVPALERFATALGFVFQKVPGKGYAQNPNDYSMDHSAGIAVLDPQGRLAGLIRPPLDPKAIAADFQQLTKVTAP</sequence>